<dbReference type="HOGENOM" id="CLU_073603_0_0_6"/>
<evidence type="ECO:0000313" key="2">
    <source>
        <dbReference type="Proteomes" id="UP000028500"/>
    </source>
</evidence>
<name>A0A077PMK0_XENBV</name>
<proteinExistence type="predicted"/>
<dbReference type="InterPro" id="IPR016181">
    <property type="entry name" value="Acyl_CoA_acyltransferase"/>
</dbReference>
<evidence type="ECO:0000313" key="1">
    <source>
        <dbReference type="EMBL" id="CDH20994.1"/>
    </source>
</evidence>
<dbReference type="EMBL" id="CBSY010000210">
    <property type="protein sequence ID" value="CDH20994.1"/>
    <property type="molecule type" value="Genomic_DNA"/>
</dbReference>
<accession>A0A077PMK0</accession>
<gene>
    <name evidence="1" type="ORF">XBKQ1_2880009</name>
</gene>
<reference evidence="1" key="1">
    <citation type="submission" date="2013-07" db="EMBL/GenBank/DDBJ databases">
        <title>Sub-species coevolution in mutualistic symbiosis.</title>
        <authorList>
            <person name="Murfin K."/>
            <person name="Klassen J."/>
            <person name="Lee M."/>
            <person name="Forst S."/>
            <person name="Stock P."/>
            <person name="Goodrich-Blair H."/>
        </authorList>
    </citation>
    <scope>NUCLEOTIDE SEQUENCE [LARGE SCALE GENOMIC DNA]</scope>
    <source>
        <strain evidence="1">Kraussei Quebec</strain>
    </source>
</reference>
<dbReference type="SUPFAM" id="SSF55729">
    <property type="entry name" value="Acyl-CoA N-acyltransferases (Nat)"/>
    <property type="match status" value="1"/>
</dbReference>
<sequence>MGFKIMNNFHIEKLYENKYPIWDIVVDNSKNGSFLHKINFFTYHIDRFLDESVIIYKKNKPVAIFPCNAQNNNIISHSGLTYAGLIFIPDLHASDIIYIFQHLSEYYKDKKYSKIIYKAVPYIFSKFPAEEDLYALFRLKAKIVRRDISSVIFQENQLKLSDSRKSTIKKAIKNKLVLSPNENLEAFYNILSSVLQKFNVTPTHSLQELLLLKSRFPENIKCFTIINCENEVIAGTIIFDFGRVVHTQYMASSEKGRETGALDYLLSELIFNIYKNKKYFSFGISTENSGLVLNNGLISQKEGFGARGICHDFYEWDLNND</sequence>
<dbReference type="Proteomes" id="UP000028500">
    <property type="component" value="Unassembled WGS sequence"/>
</dbReference>
<keyword evidence="2" id="KW-1185">Reference proteome</keyword>
<organism evidence="1 2">
    <name type="scientific">Xenorhabdus bovienii str. kraussei Quebec</name>
    <dbReference type="NCBI Taxonomy" id="1398203"/>
    <lineage>
        <taxon>Bacteria</taxon>
        <taxon>Pseudomonadati</taxon>
        <taxon>Pseudomonadota</taxon>
        <taxon>Gammaproteobacteria</taxon>
        <taxon>Enterobacterales</taxon>
        <taxon>Morganellaceae</taxon>
        <taxon>Xenorhabdus</taxon>
    </lineage>
</organism>
<evidence type="ECO:0008006" key="3">
    <source>
        <dbReference type="Google" id="ProtNLM"/>
    </source>
</evidence>
<dbReference type="Gene3D" id="3.40.630.30">
    <property type="match status" value="1"/>
</dbReference>
<protein>
    <recommendedName>
        <fullName evidence="3">BioF2-like acetyltransferase domain-containing protein</fullName>
    </recommendedName>
</protein>
<comment type="caution">
    <text evidence="1">The sequence shown here is derived from an EMBL/GenBank/DDBJ whole genome shotgun (WGS) entry which is preliminary data.</text>
</comment>
<dbReference type="AlphaFoldDB" id="A0A077PMK0"/>